<keyword evidence="1" id="KW-0812">Transmembrane</keyword>
<name>A0AA38VQQ5_9ASTR</name>
<organism evidence="2 3">
    <name type="scientific">Centaurea solstitialis</name>
    <name type="common">yellow star-thistle</name>
    <dbReference type="NCBI Taxonomy" id="347529"/>
    <lineage>
        <taxon>Eukaryota</taxon>
        <taxon>Viridiplantae</taxon>
        <taxon>Streptophyta</taxon>
        <taxon>Embryophyta</taxon>
        <taxon>Tracheophyta</taxon>
        <taxon>Spermatophyta</taxon>
        <taxon>Magnoliopsida</taxon>
        <taxon>eudicotyledons</taxon>
        <taxon>Gunneridae</taxon>
        <taxon>Pentapetalae</taxon>
        <taxon>asterids</taxon>
        <taxon>campanulids</taxon>
        <taxon>Asterales</taxon>
        <taxon>Asteraceae</taxon>
        <taxon>Carduoideae</taxon>
        <taxon>Cardueae</taxon>
        <taxon>Centaureinae</taxon>
        <taxon>Centaurea</taxon>
    </lineage>
</organism>
<comment type="caution">
    <text evidence="2">The sequence shown here is derived from an EMBL/GenBank/DDBJ whole genome shotgun (WGS) entry which is preliminary data.</text>
</comment>
<feature type="transmembrane region" description="Helical" evidence="1">
    <location>
        <begin position="18"/>
        <end position="37"/>
    </location>
</feature>
<sequence>MGISRDGPKITTCFERAYLVWIVHAWTVVGVGALLGFPIGIHGEEDQVGPCERLMQLSPFNLLSEMRQKEENPMDLRPPHSTP</sequence>
<dbReference type="EMBL" id="JARYMX010000384">
    <property type="protein sequence ID" value="KAJ9535282.1"/>
    <property type="molecule type" value="Genomic_DNA"/>
</dbReference>
<evidence type="ECO:0000256" key="1">
    <source>
        <dbReference type="SAM" id="Phobius"/>
    </source>
</evidence>
<accession>A0AA38VQQ5</accession>
<evidence type="ECO:0000313" key="2">
    <source>
        <dbReference type="EMBL" id="KAJ9535282.1"/>
    </source>
</evidence>
<evidence type="ECO:0000313" key="3">
    <source>
        <dbReference type="Proteomes" id="UP001172457"/>
    </source>
</evidence>
<keyword evidence="1" id="KW-1133">Transmembrane helix</keyword>
<dbReference type="AlphaFoldDB" id="A0AA38VQQ5"/>
<proteinExistence type="predicted"/>
<keyword evidence="3" id="KW-1185">Reference proteome</keyword>
<keyword evidence="1" id="KW-0472">Membrane</keyword>
<gene>
    <name evidence="2" type="ORF">OSB04_un001620</name>
</gene>
<dbReference type="Proteomes" id="UP001172457">
    <property type="component" value="Unassembled WGS sequence"/>
</dbReference>
<protein>
    <submittedName>
        <fullName evidence="2">Uncharacterized protein</fullName>
    </submittedName>
</protein>
<reference evidence="2" key="1">
    <citation type="submission" date="2023-03" db="EMBL/GenBank/DDBJ databases">
        <title>Chromosome-scale reference genome and RAD-based genetic map of yellow starthistle (Centaurea solstitialis) reveal putative structural variation and QTLs associated with invader traits.</title>
        <authorList>
            <person name="Reatini B."/>
            <person name="Cang F.A."/>
            <person name="Jiang Q."/>
            <person name="Mckibben M.T.W."/>
            <person name="Barker M.S."/>
            <person name="Rieseberg L.H."/>
            <person name="Dlugosch K.M."/>
        </authorList>
    </citation>
    <scope>NUCLEOTIDE SEQUENCE</scope>
    <source>
        <strain evidence="2">CAN-66</strain>
        <tissue evidence="2">Leaf</tissue>
    </source>
</reference>